<dbReference type="KEGG" id="cvn:111124569"/>
<dbReference type="InterPro" id="IPR001611">
    <property type="entry name" value="Leu-rich_rpt"/>
</dbReference>
<gene>
    <name evidence="5" type="primary">LOC111124569</name>
</gene>
<evidence type="ECO:0000256" key="2">
    <source>
        <dbReference type="ARBA" id="ARBA00022737"/>
    </source>
</evidence>
<keyword evidence="1" id="KW-0433">Leucine-rich repeat</keyword>
<dbReference type="SMART" id="SM00369">
    <property type="entry name" value="LRR_TYP"/>
    <property type="match status" value="8"/>
</dbReference>
<feature type="signal peptide" evidence="3">
    <location>
        <begin position="1"/>
        <end position="18"/>
    </location>
</feature>
<dbReference type="Pfam" id="PF13855">
    <property type="entry name" value="LRR_8"/>
    <property type="match status" value="3"/>
</dbReference>
<keyword evidence="2" id="KW-0677">Repeat</keyword>
<dbReference type="SUPFAM" id="SSF52058">
    <property type="entry name" value="L domain-like"/>
    <property type="match status" value="2"/>
</dbReference>
<evidence type="ECO:0000256" key="1">
    <source>
        <dbReference type="ARBA" id="ARBA00022614"/>
    </source>
</evidence>
<reference evidence="5" key="1">
    <citation type="submission" date="2025-08" db="UniProtKB">
        <authorList>
            <consortium name="RefSeq"/>
        </authorList>
    </citation>
    <scope>IDENTIFICATION</scope>
    <source>
        <tissue evidence="5">Whole sample</tissue>
    </source>
</reference>
<evidence type="ECO:0000256" key="3">
    <source>
        <dbReference type="SAM" id="SignalP"/>
    </source>
</evidence>
<dbReference type="OrthoDB" id="2013775at2759"/>
<dbReference type="RefSeq" id="XP_022323239.1">
    <property type="nucleotide sequence ID" value="XM_022467531.1"/>
</dbReference>
<accession>A0A8B8D6S5</accession>
<organism evidence="4 5">
    <name type="scientific">Crassostrea virginica</name>
    <name type="common">Eastern oyster</name>
    <dbReference type="NCBI Taxonomy" id="6565"/>
    <lineage>
        <taxon>Eukaryota</taxon>
        <taxon>Metazoa</taxon>
        <taxon>Spiralia</taxon>
        <taxon>Lophotrochozoa</taxon>
        <taxon>Mollusca</taxon>
        <taxon>Bivalvia</taxon>
        <taxon>Autobranchia</taxon>
        <taxon>Pteriomorphia</taxon>
        <taxon>Ostreida</taxon>
        <taxon>Ostreoidea</taxon>
        <taxon>Ostreidae</taxon>
        <taxon>Crassostrea</taxon>
    </lineage>
</organism>
<dbReference type="InterPro" id="IPR050333">
    <property type="entry name" value="SLRP"/>
</dbReference>
<evidence type="ECO:0000313" key="4">
    <source>
        <dbReference type="Proteomes" id="UP000694844"/>
    </source>
</evidence>
<sequence>MFLCMPAILAFLFTLALSDFRCPVLEKRTSCTCREVAWWNNDRLTIVNCSYADLQTMPNLSSLSNENVTKLLLNGNNISAVSWTDVGPRNITELDLSKNRLENQNIGALSHLAPGMTKLSLARNRIAIDQDLMFLTNLSALTELILDSNIIHNYQNEIQFFPNDIFRDLRLHSLRRLSLRSCGITDIGPRAFAGLESITEIDLTYNYLENVPPAILHLKHLQRLFLGGNDITTIEARSFYTLRNLEEIVLDYNELSEIEENAFVGLEDCLKELELHANDLKQIPTTALKRLRKLLFLKISKNDIRMIDNAFQGDYQLNMLDLDSNPLTFSKSTFQGLEHSIETLFLRNVGISAVPLVALSRLQVLSYLDISHNHFHSKIFDTNLSALSVKTLVMSNNSLEHISPTAFSRLRHPIGLDLDNNNISDITFIVEAPLCSFRYVDISGNPLECNCDVEEILHSGTIFDMGLTGTCRLGKIVYELGSSKLEDQLHDFCNRSQRIVWCPGTFESNRAAQSNLGLTLTNGWIFFVYVLLNIN</sequence>
<dbReference type="PANTHER" id="PTHR45712:SF22">
    <property type="entry name" value="INSULIN-LIKE GROWTH FACTOR-BINDING PROTEIN COMPLEX ACID LABILE SUBUNIT"/>
    <property type="match status" value="1"/>
</dbReference>
<evidence type="ECO:0000313" key="5">
    <source>
        <dbReference type="RefSeq" id="XP_022323239.1"/>
    </source>
</evidence>
<dbReference type="Proteomes" id="UP000694844">
    <property type="component" value="Chromosome 3"/>
</dbReference>
<protein>
    <submittedName>
        <fullName evidence="5">Insulin-like growth factor-binding protein complex acid labile subunit</fullName>
    </submittedName>
</protein>
<dbReference type="AlphaFoldDB" id="A0A8B8D6S5"/>
<feature type="chain" id="PRO_5034463646" evidence="3">
    <location>
        <begin position="19"/>
        <end position="535"/>
    </location>
</feature>
<dbReference type="InterPro" id="IPR032675">
    <property type="entry name" value="LRR_dom_sf"/>
</dbReference>
<keyword evidence="3" id="KW-0732">Signal</keyword>
<dbReference type="InterPro" id="IPR003591">
    <property type="entry name" value="Leu-rich_rpt_typical-subtyp"/>
</dbReference>
<dbReference type="GeneID" id="111124569"/>
<keyword evidence="4" id="KW-1185">Reference proteome</keyword>
<proteinExistence type="predicted"/>
<dbReference type="PANTHER" id="PTHR45712">
    <property type="entry name" value="AGAP008170-PA"/>
    <property type="match status" value="1"/>
</dbReference>
<name>A0A8B8D6S5_CRAVI</name>
<dbReference type="Gene3D" id="3.80.10.10">
    <property type="entry name" value="Ribonuclease Inhibitor"/>
    <property type="match status" value="4"/>
</dbReference>